<protein>
    <submittedName>
        <fullName evidence="4">FMN-binding protein</fullName>
    </submittedName>
</protein>
<dbReference type="GO" id="GO:0010181">
    <property type="term" value="F:FMN binding"/>
    <property type="evidence" value="ECO:0007669"/>
    <property type="project" value="InterPro"/>
</dbReference>
<dbReference type="InterPro" id="IPR007329">
    <property type="entry name" value="FMN-bd"/>
</dbReference>
<keyword evidence="2" id="KW-0732">Signal</keyword>
<dbReference type="KEGG" id="afx:JZ786_17630"/>
<dbReference type="Pfam" id="PF04205">
    <property type="entry name" value="FMN_bind"/>
    <property type="match status" value="1"/>
</dbReference>
<dbReference type="AlphaFoldDB" id="A0A9X7VX82"/>
<evidence type="ECO:0000256" key="1">
    <source>
        <dbReference type="SAM" id="MobiDB-lite"/>
    </source>
</evidence>
<dbReference type="Proteomes" id="UP000663505">
    <property type="component" value="Chromosome"/>
</dbReference>
<feature type="region of interest" description="Disordered" evidence="1">
    <location>
        <begin position="37"/>
        <end position="115"/>
    </location>
</feature>
<dbReference type="EMBL" id="CP071182">
    <property type="protein sequence ID" value="QSO46304.1"/>
    <property type="molecule type" value="Genomic_DNA"/>
</dbReference>
<proteinExistence type="predicted"/>
<name>A0A9X7VX82_9BACL</name>
<dbReference type="GO" id="GO:0016020">
    <property type="term" value="C:membrane"/>
    <property type="evidence" value="ECO:0007669"/>
    <property type="project" value="InterPro"/>
</dbReference>
<feature type="chain" id="PRO_5040945556" evidence="2">
    <location>
        <begin position="23"/>
        <end position="211"/>
    </location>
</feature>
<gene>
    <name evidence="4" type="ORF">JZ786_17630</name>
</gene>
<evidence type="ECO:0000259" key="3">
    <source>
        <dbReference type="SMART" id="SM00900"/>
    </source>
</evidence>
<keyword evidence="5" id="KW-1185">Reference proteome</keyword>
<dbReference type="Gene3D" id="3.90.1010.20">
    <property type="match status" value="1"/>
</dbReference>
<evidence type="ECO:0000313" key="5">
    <source>
        <dbReference type="Proteomes" id="UP000663505"/>
    </source>
</evidence>
<sequence>MTAKMSPKFVVLSALAVGAIYATGYSVSATGSTALAASGSTTSNVSGGNSGQASSGSAAAQANGSSQTGSQSGTQTTASHASGNNATNTSTNSKKKSGGSSKKSGGSSSQSKTANTTQQYLDGTYSGSAANQIGAIAVNVTIQGGKIANVQITACYTHYPESYIDPVLPDYVVAHQTTQIPVVSGATLSTEDFYYAVVQALQSAQNPNYKG</sequence>
<feature type="domain" description="FMN-binding" evidence="3">
    <location>
        <begin position="132"/>
        <end position="204"/>
    </location>
</feature>
<accession>A0A9X7VX82</accession>
<evidence type="ECO:0000256" key="2">
    <source>
        <dbReference type="SAM" id="SignalP"/>
    </source>
</evidence>
<dbReference type="RefSeq" id="WP_206655674.1">
    <property type="nucleotide sequence ID" value="NZ_CP071182.1"/>
</dbReference>
<reference evidence="4 5" key="1">
    <citation type="submission" date="2021-02" db="EMBL/GenBank/DDBJ databases">
        <title>Alicyclobacillus curvatus sp. nov. and Alicyclobacillus mengziensis sp. nov., two acidophilic bacteria isolated from acid mine drainage.</title>
        <authorList>
            <person name="Huang Y."/>
        </authorList>
    </citation>
    <scope>NUCLEOTIDE SEQUENCE [LARGE SCALE GENOMIC DNA]</scope>
    <source>
        <strain evidence="4 5">S30H14</strain>
    </source>
</reference>
<organism evidence="4 5">
    <name type="scientific">Alicyclobacillus mengziensis</name>
    <dbReference type="NCBI Taxonomy" id="2931921"/>
    <lineage>
        <taxon>Bacteria</taxon>
        <taxon>Bacillati</taxon>
        <taxon>Bacillota</taxon>
        <taxon>Bacilli</taxon>
        <taxon>Bacillales</taxon>
        <taxon>Alicyclobacillaceae</taxon>
        <taxon>Alicyclobacillus</taxon>
    </lineage>
</organism>
<feature type="signal peptide" evidence="2">
    <location>
        <begin position="1"/>
        <end position="22"/>
    </location>
</feature>
<dbReference type="SMART" id="SM00900">
    <property type="entry name" value="FMN_bind"/>
    <property type="match status" value="1"/>
</dbReference>
<evidence type="ECO:0000313" key="4">
    <source>
        <dbReference type="EMBL" id="QSO46304.1"/>
    </source>
</evidence>